<protein>
    <submittedName>
        <fullName evidence="2">Methyltransferase domain-containing protein</fullName>
    </submittedName>
</protein>
<dbReference type="SUPFAM" id="SSF53335">
    <property type="entry name" value="S-adenosyl-L-methionine-dependent methyltransferases"/>
    <property type="match status" value="1"/>
</dbReference>
<evidence type="ECO:0000259" key="1">
    <source>
        <dbReference type="Pfam" id="PF13649"/>
    </source>
</evidence>
<reference evidence="2 3" key="1">
    <citation type="submission" date="2018-08" db="EMBL/GenBank/DDBJ databases">
        <title>A genome reference for cultivated species of the human gut microbiota.</title>
        <authorList>
            <person name="Zou Y."/>
            <person name="Xue W."/>
            <person name="Luo G."/>
        </authorList>
    </citation>
    <scope>NUCLEOTIDE SEQUENCE [LARGE SCALE GENOMIC DNA]</scope>
    <source>
        <strain evidence="2 3">OM03-4</strain>
    </source>
</reference>
<dbReference type="Pfam" id="PF13649">
    <property type="entry name" value="Methyltransf_25"/>
    <property type="match status" value="1"/>
</dbReference>
<keyword evidence="2" id="KW-0808">Transferase</keyword>
<dbReference type="InterPro" id="IPR041698">
    <property type="entry name" value="Methyltransf_25"/>
</dbReference>
<organism evidence="2 3">
    <name type="scientific">Bacteroides uniformis</name>
    <dbReference type="NCBI Taxonomy" id="820"/>
    <lineage>
        <taxon>Bacteria</taxon>
        <taxon>Pseudomonadati</taxon>
        <taxon>Bacteroidota</taxon>
        <taxon>Bacteroidia</taxon>
        <taxon>Bacteroidales</taxon>
        <taxon>Bacteroidaceae</taxon>
        <taxon>Bacteroides</taxon>
    </lineage>
</organism>
<name>A0A3E5EX95_BACUN</name>
<dbReference type="CDD" id="cd02440">
    <property type="entry name" value="AdoMet_MTases"/>
    <property type="match status" value="1"/>
</dbReference>
<dbReference type="AlphaFoldDB" id="A0A3E5EX95"/>
<comment type="caution">
    <text evidence="2">The sequence shown here is derived from an EMBL/GenBank/DDBJ whole genome shotgun (WGS) entry which is preliminary data.</text>
</comment>
<proteinExistence type="predicted"/>
<dbReference type="InterPro" id="IPR029063">
    <property type="entry name" value="SAM-dependent_MTases_sf"/>
</dbReference>
<evidence type="ECO:0000313" key="2">
    <source>
        <dbReference type="EMBL" id="RGN93595.1"/>
    </source>
</evidence>
<dbReference type="Proteomes" id="UP000260759">
    <property type="component" value="Unassembled WGS sequence"/>
</dbReference>
<evidence type="ECO:0000313" key="3">
    <source>
        <dbReference type="Proteomes" id="UP000260759"/>
    </source>
</evidence>
<gene>
    <name evidence="2" type="ORF">DXB37_12060</name>
</gene>
<sequence>MYAVNQYDAVAESYDSLFKDKASIEENRKIASMLFEVSGIFLDVGCGTGLLLDILKVSPDEYWGIDPSSKMLDVFRKKHPEYNNLCIPFELLNLKFATFNSIVALFGSASYIDIEALTDIPEGKNIFLMFYKENYHPVTYKRTGCNLEHYSYSRSELEERFPHCEVREFDNYYIVTNV</sequence>
<accession>A0A3E5EX95</accession>
<dbReference type="RefSeq" id="WP_117600636.1">
    <property type="nucleotide sequence ID" value="NZ_QSVA01000009.1"/>
</dbReference>
<dbReference type="Gene3D" id="3.40.50.150">
    <property type="entry name" value="Vaccinia Virus protein VP39"/>
    <property type="match status" value="1"/>
</dbReference>
<dbReference type="EMBL" id="QSVA01000009">
    <property type="protein sequence ID" value="RGN93595.1"/>
    <property type="molecule type" value="Genomic_DNA"/>
</dbReference>
<feature type="domain" description="Methyltransferase" evidence="1">
    <location>
        <begin position="42"/>
        <end position="114"/>
    </location>
</feature>
<dbReference type="GO" id="GO:0032259">
    <property type="term" value="P:methylation"/>
    <property type="evidence" value="ECO:0007669"/>
    <property type="project" value="UniProtKB-KW"/>
</dbReference>
<dbReference type="GO" id="GO:0008168">
    <property type="term" value="F:methyltransferase activity"/>
    <property type="evidence" value="ECO:0007669"/>
    <property type="project" value="UniProtKB-KW"/>
</dbReference>
<keyword evidence="2" id="KW-0489">Methyltransferase</keyword>